<comment type="cofactor">
    <cofactor evidence="1">
        <name>Zn(2+)</name>
        <dbReference type="ChEBI" id="CHEBI:29105"/>
    </cofactor>
</comment>
<dbReference type="RefSeq" id="WP_187332510.1">
    <property type="nucleotide sequence ID" value="NZ_CP060490.1"/>
</dbReference>
<organism evidence="6 7">
    <name type="scientific">Oscillibacter hominis</name>
    <dbReference type="NCBI Taxonomy" id="2763056"/>
    <lineage>
        <taxon>Bacteria</taxon>
        <taxon>Bacillati</taxon>
        <taxon>Bacillota</taxon>
        <taxon>Clostridia</taxon>
        <taxon>Eubacteriales</taxon>
        <taxon>Oscillospiraceae</taxon>
        <taxon>Oscillibacter</taxon>
    </lineage>
</organism>
<reference evidence="6 7" key="1">
    <citation type="submission" date="2020-08" db="EMBL/GenBank/DDBJ databases">
        <authorList>
            <person name="Liu C."/>
            <person name="Sun Q."/>
        </authorList>
    </citation>
    <scope>NUCLEOTIDE SEQUENCE [LARGE SCALE GENOMIC DNA]</scope>
    <source>
        <strain evidence="6 7">NSJ-62</strain>
    </source>
</reference>
<dbReference type="EMBL" id="CP060490">
    <property type="protein sequence ID" value="QNL43930.1"/>
    <property type="molecule type" value="Genomic_DNA"/>
</dbReference>
<evidence type="ECO:0000256" key="1">
    <source>
        <dbReference type="ARBA" id="ARBA00001947"/>
    </source>
</evidence>
<dbReference type="InterPro" id="IPR055438">
    <property type="entry name" value="AstE_AspA_cat"/>
</dbReference>
<keyword evidence="2" id="KW-0479">Metal-binding</keyword>
<name>A0A7G9B2Z9_9FIRM</name>
<dbReference type="GO" id="GO:0046872">
    <property type="term" value="F:metal ion binding"/>
    <property type="evidence" value="ECO:0007669"/>
    <property type="project" value="UniProtKB-KW"/>
</dbReference>
<keyword evidence="7" id="KW-1185">Reference proteome</keyword>
<dbReference type="AlphaFoldDB" id="A0A7G9B2Z9"/>
<dbReference type="KEGG" id="ohi:H8790_10805"/>
<protein>
    <submittedName>
        <fullName evidence="6">Succinylglutamate desuccinylase/aspartoacylase family protein</fullName>
    </submittedName>
</protein>
<keyword evidence="3" id="KW-0378">Hydrolase</keyword>
<dbReference type="Gene3D" id="3.40.630.10">
    <property type="entry name" value="Zn peptidases"/>
    <property type="match status" value="1"/>
</dbReference>
<dbReference type="InterPro" id="IPR053138">
    <property type="entry name" value="N-alpha-Ac-DABA_deacetylase"/>
</dbReference>
<evidence type="ECO:0000256" key="4">
    <source>
        <dbReference type="ARBA" id="ARBA00022833"/>
    </source>
</evidence>
<evidence type="ECO:0000313" key="6">
    <source>
        <dbReference type="EMBL" id="QNL43930.1"/>
    </source>
</evidence>
<dbReference type="GO" id="GO:0016811">
    <property type="term" value="F:hydrolase activity, acting on carbon-nitrogen (but not peptide) bonds, in linear amides"/>
    <property type="evidence" value="ECO:0007669"/>
    <property type="project" value="InterPro"/>
</dbReference>
<sequence length="337" mass="37028">MSEVTIQGHKVAGGTRAYFTLPVSYMANGSMMEIPVHVVNGVKPGPKLMLTALSHGDAPTGLEVIRQVLESVDIDQLSGTIIAVPCQNPVAFEWNRRNTPLDSYNMNRTYPGNPKGWFTEQLAATISPLCDDADYLIDWHGGEFGMAINYVLLKLNGGDFVDEGVQMGKAFGLEYMYGGKPAGALNSYAGSLTDYMLSLGKPAIIAEQGHGMPLAFDQNALSVQGVFNVLKYIGAYPGKPILPKKQYFLQERPLMRPRNGGMFYPECGMELLNKVVPKGTLMATIRNPLTLQVVEQMYAPCEETVFLMMRGWMSVVNPGGYAYIMGERKTAKVFENE</sequence>
<dbReference type="PANTHER" id="PTHR37326:SF1">
    <property type="entry name" value="BLL3975 PROTEIN"/>
    <property type="match status" value="1"/>
</dbReference>
<feature type="domain" description="Succinylglutamate desuccinylase/Aspartoacylase catalytic" evidence="5">
    <location>
        <begin position="44"/>
        <end position="233"/>
    </location>
</feature>
<evidence type="ECO:0000313" key="7">
    <source>
        <dbReference type="Proteomes" id="UP000515960"/>
    </source>
</evidence>
<dbReference type="InterPro" id="IPR043795">
    <property type="entry name" value="N-alpha-Ac-DABA-like"/>
</dbReference>
<evidence type="ECO:0000259" key="5">
    <source>
        <dbReference type="Pfam" id="PF24827"/>
    </source>
</evidence>
<dbReference type="PANTHER" id="PTHR37326">
    <property type="entry name" value="BLL3975 PROTEIN"/>
    <property type="match status" value="1"/>
</dbReference>
<dbReference type="SUPFAM" id="SSF53187">
    <property type="entry name" value="Zn-dependent exopeptidases"/>
    <property type="match status" value="1"/>
</dbReference>
<dbReference type="PIRSF" id="PIRSF039012">
    <property type="entry name" value="ASP"/>
    <property type="match status" value="1"/>
</dbReference>
<evidence type="ECO:0000256" key="2">
    <source>
        <dbReference type="ARBA" id="ARBA00022723"/>
    </source>
</evidence>
<proteinExistence type="predicted"/>
<keyword evidence="4" id="KW-0862">Zinc</keyword>
<evidence type="ECO:0000256" key="3">
    <source>
        <dbReference type="ARBA" id="ARBA00022801"/>
    </source>
</evidence>
<accession>A0A7G9B2Z9</accession>
<dbReference type="Pfam" id="PF24827">
    <property type="entry name" value="AstE_AspA_cat"/>
    <property type="match status" value="1"/>
</dbReference>
<dbReference type="Proteomes" id="UP000515960">
    <property type="component" value="Chromosome"/>
</dbReference>
<dbReference type="GO" id="GO:0016788">
    <property type="term" value="F:hydrolase activity, acting on ester bonds"/>
    <property type="evidence" value="ECO:0007669"/>
    <property type="project" value="InterPro"/>
</dbReference>
<gene>
    <name evidence="6" type="ORF">H8790_10805</name>
</gene>